<keyword evidence="3" id="KW-1185">Reference proteome</keyword>
<name>A0A2U2PMP4_9SPHI</name>
<comment type="caution">
    <text evidence="2">The sequence shown here is derived from an EMBL/GenBank/DDBJ whole genome shotgun (WGS) entry which is preliminary data.</text>
</comment>
<keyword evidence="1" id="KW-1133">Transmembrane helix</keyword>
<evidence type="ECO:0000256" key="1">
    <source>
        <dbReference type="SAM" id="Phobius"/>
    </source>
</evidence>
<dbReference type="EMBL" id="QEAS01000001">
    <property type="protein sequence ID" value="PWG82673.1"/>
    <property type="molecule type" value="Genomic_DNA"/>
</dbReference>
<dbReference type="Proteomes" id="UP000245647">
    <property type="component" value="Unassembled WGS sequence"/>
</dbReference>
<gene>
    <name evidence="2" type="ORF">DDR33_02100</name>
</gene>
<evidence type="ECO:0000313" key="2">
    <source>
        <dbReference type="EMBL" id="PWG82673.1"/>
    </source>
</evidence>
<feature type="transmembrane region" description="Helical" evidence="1">
    <location>
        <begin position="22"/>
        <end position="41"/>
    </location>
</feature>
<sequence length="60" mass="6716">MLDTVSVDVDNAATIASCWQKLYLEGAILIILIYFLACKFYPSQPLNAKEPAIPLNCWLL</sequence>
<keyword evidence="1" id="KW-0472">Membrane</keyword>
<protein>
    <submittedName>
        <fullName evidence="2">Uncharacterized protein</fullName>
    </submittedName>
</protein>
<dbReference type="AlphaFoldDB" id="A0A2U2PMP4"/>
<keyword evidence="1" id="KW-0812">Transmembrane</keyword>
<reference evidence="2 3" key="1">
    <citation type="submission" date="2018-04" db="EMBL/GenBank/DDBJ databases">
        <title>Pedobacter chongqingensis sp. nov., isolated from a rottenly hemp rope.</title>
        <authorList>
            <person name="Cai Y."/>
        </authorList>
    </citation>
    <scope>NUCLEOTIDE SEQUENCE [LARGE SCALE GENOMIC DNA]</scope>
    <source>
        <strain evidence="2 3">FJ4-8</strain>
    </source>
</reference>
<organism evidence="2 3">
    <name type="scientific">Pararcticibacter amylolyticus</name>
    <dbReference type="NCBI Taxonomy" id="2173175"/>
    <lineage>
        <taxon>Bacteria</taxon>
        <taxon>Pseudomonadati</taxon>
        <taxon>Bacteroidota</taxon>
        <taxon>Sphingobacteriia</taxon>
        <taxon>Sphingobacteriales</taxon>
        <taxon>Sphingobacteriaceae</taxon>
        <taxon>Pararcticibacter</taxon>
    </lineage>
</organism>
<proteinExistence type="predicted"/>
<evidence type="ECO:0000313" key="3">
    <source>
        <dbReference type="Proteomes" id="UP000245647"/>
    </source>
</evidence>
<accession>A0A2U2PMP4</accession>